<reference evidence="1" key="2">
    <citation type="submission" date="2022-01" db="EMBL/GenBank/DDBJ databases">
        <authorList>
            <person name="Yamashiro T."/>
            <person name="Shiraishi A."/>
            <person name="Satake H."/>
            <person name="Nakayama K."/>
        </authorList>
    </citation>
    <scope>NUCLEOTIDE SEQUENCE</scope>
</reference>
<dbReference type="EMBL" id="BQNB010021287">
    <property type="protein sequence ID" value="GJU04822.1"/>
    <property type="molecule type" value="Genomic_DNA"/>
</dbReference>
<name>A0ABQ5IX62_9ASTR</name>
<organism evidence="1 2">
    <name type="scientific">Tanacetum coccineum</name>
    <dbReference type="NCBI Taxonomy" id="301880"/>
    <lineage>
        <taxon>Eukaryota</taxon>
        <taxon>Viridiplantae</taxon>
        <taxon>Streptophyta</taxon>
        <taxon>Embryophyta</taxon>
        <taxon>Tracheophyta</taxon>
        <taxon>Spermatophyta</taxon>
        <taxon>Magnoliopsida</taxon>
        <taxon>eudicotyledons</taxon>
        <taxon>Gunneridae</taxon>
        <taxon>Pentapetalae</taxon>
        <taxon>asterids</taxon>
        <taxon>campanulids</taxon>
        <taxon>Asterales</taxon>
        <taxon>Asteraceae</taxon>
        <taxon>Asteroideae</taxon>
        <taxon>Anthemideae</taxon>
        <taxon>Anthemidinae</taxon>
        <taxon>Tanacetum</taxon>
    </lineage>
</organism>
<comment type="caution">
    <text evidence="1">The sequence shown here is derived from an EMBL/GenBank/DDBJ whole genome shotgun (WGS) entry which is preliminary data.</text>
</comment>
<sequence>MTSVTTTFLRGEVAVAYQSRKKALLSWRHHEMAHKPNFDKKSNLKNRQRPSKKHDWFTPLIKIPKEILAMDTVKFKAPPPMSGSVENQNKNKLCERTPKSFQERRILRQGEGPHNIHGATMAAGDAKHSTSARMNFMVVKSLSPYNRIIGRIIVRPGIRKIQAIPLTAYGMLKFLIKEGIVTLHSITIILVECRMITEPQVGPTLNELTTDKGIKEALHPEYPE</sequence>
<protein>
    <recommendedName>
        <fullName evidence="3">Reverse transcriptase domain-containing protein</fullName>
    </recommendedName>
</protein>
<proteinExistence type="predicted"/>
<evidence type="ECO:0000313" key="1">
    <source>
        <dbReference type="EMBL" id="GJU04822.1"/>
    </source>
</evidence>
<accession>A0ABQ5IX62</accession>
<dbReference type="Proteomes" id="UP001151760">
    <property type="component" value="Unassembled WGS sequence"/>
</dbReference>
<evidence type="ECO:0008006" key="3">
    <source>
        <dbReference type="Google" id="ProtNLM"/>
    </source>
</evidence>
<evidence type="ECO:0000313" key="2">
    <source>
        <dbReference type="Proteomes" id="UP001151760"/>
    </source>
</evidence>
<gene>
    <name evidence="1" type="ORF">Tco_1121252</name>
</gene>
<keyword evidence="2" id="KW-1185">Reference proteome</keyword>
<reference evidence="1" key="1">
    <citation type="journal article" date="2022" name="Int. J. Mol. Sci.">
        <title>Draft Genome of Tanacetum Coccineum: Genomic Comparison of Closely Related Tanacetum-Family Plants.</title>
        <authorList>
            <person name="Yamashiro T."/>
            <person name="Shiraishi A."/>
            <person name="Nakayama K."/>
            <person name="Satake H."/>
        </authorList>
    </citation>
    <scope>NUCLEOTIDE SEQUENCE</scope>
</reference>